<reference evidence="2 3" key="1">
    <citation type="submission" date="2020-11" db="EMBL/GenBank/DDBJ databases">
        <title>Kefir isolates.</title>
        <authorList>
            <person name="Marcisauskas S."/>
            <person name="Kim Y."/>
            <person name="Blasche S."/>
        </authorList>
    </citation>
    <scope>NUCLEOTIDE SEQUENCE [LARGE SCALE GENOMIC DNA]</scope>
    <source>
        <strain evidence="2 3">OG2</strain>
    </source>
</reference>
<protein>
    <submittedName>
        <fullName evidence="2">Uncharacterized protein</fullName>
    </submittedName>
</protein>
<name>A0A9P6WCY4_MAUEX</name>
<keyword evidence="3" id="KW-1185">Reference proteome</keyword>
<organism evidence="2 3">
    <name type="scientific">Maudiozyma exigua</name>
    <name type="common">Yeast</name>
    <name type="synonym">Kazachstania exigua</name>
    <dbReference type="NCBI Taxonomy" id="34358"/>
    <lineage>
        <taxon>Eukaryota</taxon>
        <taxon>Fungi</taxon>
        <taxon>Dikarya</taxon>
        <taxon>Ascomycota</taxon>
        <taxon>Saccharomycotina</taxon>
        <taxon>Saccharomycetes</taxon>
        <taxon>Saccharomycetales</taxon>
        <taxon>Saccharomycetaceae</taxon>
        <taxon>Maudiozyma</taxon>
    </lineage>
</organism>
<dbReference type="OrthoDB" id="4070435at2759"/>
<feature type="compositionally biased region" description="Acidic residues" evidence="1">
    <location>
        <begin position="144"/>
        <end position="155"/>
    </location>
</feature>
<evidence type="ECO:0000256" key="1">
    <source>
        <dbReference type="SAM" id="MobiDB-lite"/>
    </source>
</evidence>
<evidence type="ECO:0000313" key="3">
    <source>
        <dbReference type="Proteomes" id="UP000750334"/>
    </source>
</evidence>
<proteinExistence type="predicted"/>
<comment type="caution">
    <text evidence="2">The sequence shown here is derived from an EMBL/GenBank/DDBJ whole genome shotgun (WGS) entry which is preliminary data.</text>
</comment>
<gene>
    <name evidence="2" type="ORF">C6P45_002019</name>
</gene>
<evidence type="ECO:0000313" key="2">
    <source>
        <dbReference type="EMBL" id="KAG0670643.1"/>
    </source>
</evidence>
<dbReference type="EMBL" id="PUHR01000020">
    <property type="protein sequence ID" value="KAG0670643.1"/>
    <property type="molecule type" value="Genomic_DNA"/>
</dbReference>
<dbReference type="Proteomes" id="UP000750334">
    <property type="component" value="Unassembled WGS sequence"/>
</dbReference>
<sequence length="1354" mass="156127">MNQAALNHMRVMTDLDRVTIARTYTDSEGEDYNCVNDSDSSAEQELKKPADGNRFYSELPDTYQQPHEKFFLLDKTDGFVPKKALVCKYLNNNVYQDMLQQTTDIGPTDHEDIDYNIGRKFLETGEHDPESLNDRDIDMLFDSEEDENESDDSDEGSPTAERSKTSNLNTDKNKNIFIYKSLLVGDNGFRFSGETTTTLIKGGICDCAVINVTNNKYDDLLLVVQSDGMLLSILPTKARRNRKYVDTNANSIVIQYWKLGTRDDWKIVVDQSSRKEPNFVLVNENASELKFFRYKSDREFELVNNMWFDDYKIHKCNFFLNKRNSNYSDFIGHITETSPNITTEDGKNDPFMFFVSAEYCNRIVYLCIEWIASDPFHKRVHQLPYQNGKAIIDVIPLKHNKVITFRNDSMSLLSANQIMSGETTFLTTHLPNTMKGITSWYISDVLLQKIKKLPTGQLQEYTDCIVALSATGRIFTCLISNTRVDIYPLTRFKGVEFIYPTITSSDDCEHLDFTINVKSFGRMVAIKINLEETIKSDPIVGYDNIISRKTDDVSYDSNTELAVIKDNIWLFSKSSISQVSNVLTKRGPISFLKSSDVIKTVKRFNIYTSIKVFEITEVEKWSKFLGINNSEYKISILVAKNEELIDIYLVQQTDGNNGLDNEINFEFTNLEGILENNFNTDSKALFCRPYKDFLIYVNEQRINILSITSGKCRTYKPNIPYDEIDFASGIMILWHHDPSTGSYIVSYDVTDNFEDDKNNLNFLESSYDPEPTETPTTPQKRFFIGEIMEHDVDGFFIFMFRNNVLGRVYWLRTKPRHYQKTDTVLVQDLILTNGQCVFHVDGPLLQTFGLREFGYNRYTEFPLLPTGAQTVKLRKFTSSSILAFTNDRIFVYDLRALQNADTIETTYYELKIPYQGKDSFIMDVSVQPGDNLAGNASECMIYILYSNGLKILQPSYYSEIYSNYILKYTRSKNKKFIYLKNLNRLAVINYDYNDWYCIKLENGKVLTLNNSVFEKDEALINVLDITVHSKDKGTPDDTFHFLHNMEEYMDVMYRLILTNADTDLEVELAAPFYGKGELGMFEFYEKDYGMFTDVSREKLYQYHMTYDDDTFDISLMNPVSIPSGATVIKIIPIDKESCVVAVNLSGRTDCSSKLLLFGFHYNARQHRKSGTVLKNREHISQAINEATQADHSAFEGLKKGSVPMPHYEETRPIRHEANEDIMKDCNKIFLPLSGHAIDRNIYKVEEYNQFKDMNIGDCTVGGLYQNINISSLIQDVSYDAQKRLIVVLCEDQSVLQFKAGARYMRQEDNHSSYFCDNDHELTSDVSEPRRPTAIHGYHMHHIGRYGNIWNDMKT</sequence>
<feature type="region of interest" description="Disordered" evidence="1">
    <location>
        <begin position="144"/>
        <end position="168"/>
    </location>
</feature>
<accession>A0A9P6WCY4</accession>